<organism evidence="3 4">
    <name type="scientific">Vineibacter terrae</name>
    <dbReference type="NCBI Taxonomy" id="2586908"/>
    <lineage>
        <taxon>Bacteria</taxon>
        <taxon>Pseudomonadati</taxon>
        <taxon>Pseudomonadota</taxon>
        <taxon>Alphaproteobacteria</taxon>
        <taxon>Hyphomicrobiales</taxon>
        <taxon>Vineibacter</taxon>
    </lineage>
</organism>
<dbReference type="Proteomes" id="UP000321638">
    <property type="component" value="Unassembled WGS sequence"/>
</dbReference>
<evidence type="ECO:0000256" key="2">
    <source>
        <dbReference type="SAM" id="SignalP"/>
    </source>
</evidence>
<proteinExistence type="predicted"/>
<dbReference type="AlphaFoldDB" id="A0A5C8P791"/>
<feature type="region of interest" description="Disordered" evidence="1">
    <location>
        <begin position="49"/>
        <end position="101"/>
    </location>
</feature>
<keyword evidence="2" id="KW-0732">Signal</keyword>
<accession>A0A5C8P791</accession>
<evidence type="ECO:0000256" key="1">
    <source>
        <dbReference type="SAM" id="MobiDB-lite"/>
    </source>
</evidence>
<feature type="compositionally biased region" description="Polar residues" evidence="1">
    <location>
        <begin position="167"/>
        <end position="180"/>
    </location>
</feature>
<feature type="region of interest" description="Disordered" evidence="1">
    <location>
        <begin position="158"/>
        <end position="193"/>
    </location>
</feature>
<dbReference type="EMBL" id="VDUZ01000078">
    <property type="protein sequence ID" value="TXL69564.1"/>
    <property type="molecule type" value="Genomic_DNA"/>
</dbReference>
<dbReference type="Pfam" id="PF11233">
    <property type="entry name" value="DUF3035"/>
    <property type="match status" value="1"/>
</dbReference>
<sequence length="193" mass="20052">MQARIVRGLALIGAVSALSACSAFQNLGGAKKVSPDEFRIVAHAPLAMPPNADLRPPQPGAPRPMEQTPSEEARTIVTGAGGGTGAAPARGRAPGGQSQGESALLAKAGQSGGSSIDPDIRTKVNRESRVIADNNRSVIDSLIFWQDAAPPGVVLDPAKEQQRLRESQATGTEPTGSTPSIERRKRGMLEGIF</sequence>
<protein>
    <submittedName>
        <fullName evidence="3">DUF3035 domain-containing protein</fullName>
    </submittedName>
</protein>
<dbReference type="InterPro" id="IPR021395">
    <property type="entry name" value="DUF3035"/>
</dbReference>
<keyword evidence="4" id="KW-1185">Reference proteome</keyword>
<name>A0A5C8P791_9HYPH</name>
<evidence type="ECO:0000313" key="3">
    <source>
        <dbReference type="EMBL" id="TXL69564.1"/>
    </source>
</evidence>
<dbReference type="RefSeq" id="WP_147852328.1">
    <property type="nucleotide sequence ID" value="NZ_VDUZ01000078.1"/>
</dbReference>
<evidence type="ECO:0000313" key="4">
    <source>
        <dbReference type="Proteomes" id="UP000321638"/>
    </source>
</evidence>
<dbReference type="PROSITE" id="PS51257">
    <property type="entry name" value="PROKAR_LIPOPROTEIN"/>
    <property type="match status" value="1"/>
</dbReference>
<feature type="signal peptide" evidence="2">
    <location>
        <begin position="1"/>
        <end position="25"/>
    </location>
</feature>
<dbReference type="OrthoDB" id="8478256at2"/>
<feature type="chain" id="PRO_5022870867" evidence="2">
    <location>
        <begin position="26"/>
        <end position="193"/>
    </location>
</feature>
<comment type="caution">
    <text evidence="3">The sequence shown here is derived from an EMBL/GenBank/DDBJ whole genome shotgun (WGS) entry which is preliminary data.</text>
</comment>
<gene>
    <name evidence="3" type="ORF">FHP25_38485</name>
</gene>
<reference evidence="3 4" key="1">
    <citation type="submission" date="2019-06" db="EMBL/GenBank/DDBJ databases">
        <title>New taxonomy in bacterial strain CC-CFT640, isolated from vineyard.</title>
        <authorList>
            <person name="Lin S.-Y."/>
            <person name="Tsai C.-F."/>
            <person name="Young C.-C."/>
        </authorList>
    </citation>
    <scope>NUCLEOTIDE SEQUENCE [LARGE SCALE GENOMIC DNA]</scope>
    <source>
        <strain evidence="3 4">CC-CFT640</strain>
    </source>
</reference>